<accession>A0ABQ5H440</accession>
<feature type="region of interest" description="Disordered" evidence="1">
    <location>
        <begin position="29"/>
        <end position="133"/>
    </location>
</feature>
<feature type="chain" id="PRO_5045908455" evidence="2">
    <location>
        <begin position="30"/>
        <end position="576"/>
    </location>
</feature>
<protein>
    <submittedName>
        <fullName evidence="4">Reverse transcriptase domain-containing protein</fullName>
    </submittedName>
</protein>
<sequence>MCLVMRSQSRHRFLQFIYLSLTLSPGCVADFDPEEDDEEDHAHYPADGGDDDDESSDDDDDNDNDEEEEQEALEEDEDKKEEHLAPVDSTSLPAIDLVSSAEDTEAFETDESTPTPPRPYRARMSIRPHTPPSPSVEALFSRFMAALALPSPPPSPLTSLSSPLSQIPLPPLPLPSPTVASPTYAEAPLGYKAAMIWLRAASPPTHHPSEIPSPPLSLPAPSSPLLLPTTDRRDDIPEADLPPRKRLCLTAPTPRYEVGESLVVAVARQPGLDVAIEIALTTVEGLSQRMTDLSTILARDTHEIYVRLEDAQESEARHAREAWSHFINYSKAVHAELQAYRAQTQLTSSLGRIQILEARETEPTRDPEPQDGPADADSSCIADAMAEHDAIRSKNGDDSHDSGTGVRRQVLVARECTYTDFLKYQQLNFKGNALTWWNSYVKTVGHEVAYAMTWKTLKKMMADKYCLRGEIKKLEIELWNLKVKGTDVLSYNQCFQELALMCGRMFPEELNEVEKYVDGLLDMIQGSVIASKPKKMQDAIEFATELMDQKIRTLVERQAENKRNFDDTSKNNQNHQ</sequence>
<evidence type="ECO:0000259" key="3">
    <source>
        <dbReference type="Pfam" id="PF03732"/>
    </source>
</evidence>
<dbReference type="InterPro" id="IPR005162">
    <property type="entry name" value="Retrotrans_gag_dom"/>
</dbReference>
<feature type="compositionally biased region" description="Basic and acidic residues" evidence="1">
    <location>
        <begin position="359"/>
        <end position="368"/>
    </location>
</feature>
<feature type="region of interest" description="Disordered" evidence="1">
    <location>
        <begin position="359"/>
        <end position="378"/>
    </location>
</feature>
<keyword evidence="2" id="KW-0732">Signal</keyword>
<keyword evidence="5" id="KW-1185">Reference proteome</keyword>
<feature type="signal peptide" evidence="2">
    <location>
        <begin position="1"/>
        <end position="29"/>
    </location>
</feature>
<dbReference type="Proteomes" id="UP001151760">
    <property type="component" value="Unassembled WGS sequence"/>
</dbReference>
<reference evidence="4" key="2">
    <citation type="submission" date="2022-01" db="EMBL/GenBank/DDBJ databases">
        <authorList>
            <person name="Yamashiro T."/>
            <person name="Shiraishi A."/>
            <person name="Satake H."/>
            <person name="Nakayama K."/>
        </authorList>
    </citation>
    <scope>NUCLEOTIDE SEQUENCE</scope>
</reference>
<dbReference type="GO" id="GO:0003964">
    <property type="term" value="F:RNA-directed DNA polymerase activity"/>
    <property type="evidence" value="ECO:0007669"/>
    <property type="project" value="UniProtKB-KW"/>
</dbReference>
<name>A0ABQ5H440_9ASTR</name>
<keyword evidence="4" id="KW-0548">Nucleotidyltransferase</keyword>
<feature type="domain" description="Retrotransposon gag" evidence="3">
    <location>
        <begin position="427"/>
        <end position="520"/>
    </location>
</feature>
<proteinExistence type="predicted"/>
<feature type="compositionally biased region" description="Acidic residues" evidence="1">
    <location>
        <begin position="48"/>
        <end position="79"/>
    </location>
</feature>
<evidence type="ECO:0000313" key="5">
    <source>
        <dbReference type="Proteomes" id="UP001151760"/>
    </source>
</evidence>
<reference evidence="4" key="1">
    <citation type="journal article" date="2022" name="Int. J. Mol. Sci.">
        <title>Draft Genome of Tanacetum Coccineum: Genomic Comparison of Closely Related Tanacetum-Family Plants.</title>
        <authorList>
            <person name="Yamashiro T."/>
            <person name="Shiraishi A."/>
            <person name="Nakayama K."/>
            <person name="Satake H."/>
        </authorList>
    </citation>
    <scope>NUCLEOTIDE SEQUENCE</scope>
</reference>
<comment type="caution">
    <text evidence="4">The sequence shown here is derived from an EMBL/GenBank/DDBJ whole genome shotgun (WGS) entry which is preliminary data.</text>
</comment>
<evidence type="ECO:0000256" key="2">
    <source>
        <dbReference type="SAM" id="SignalP"/>
    </source>
</evidence>
<organism evidence="4 5">
    <name type="scientific">Tanacetum coccineum</name>
    <dbReference type="NCBI Taxonomy" id="301880"/>
    <lineage>
        <taxon>Eukaryota</taxon>
        <taxon>Viridiplantae</taxon>
        <taxon>Streptophyta</taxon>
        <taxon>Embryophyta</taxon>
        <taxon>Tracheophyta</taxon>
        <taxon>Spermatophyta</taxon>
        <taxon>Magnoliopsida</taxon>
        <taxon>eudicotyledons</taxon>
        <taxon>Gunneridae</taxon>
        <taxon>Pentapetalae</taxon>
        <taxon>asterids</taxon>
        <taxon>campanulids</taxon>
        <taxon>Asterales</taxon>
        <taxon>Asteraceae</taxon>
        <taxon>Asteroideae</taxon>
        <taxon>Anthemideae</taxon>
        <taxon>Anthemidinae</taxon>
        <taxon>Tanacetum</taxon>
    </lineage>
</organism>
<evidence type="ECO:0000313" key="4">
    <source>
        <dbReference type="EMBL" id="GJT82435.1"/>
    </source>
</evidence>
<keyword evidence="4" id="KW-0695">RNA-directed DNA polymerase</keyword>
<feature type="compositionally biased region" description="Acidic residues" evidence="1">
    <location>
        <begin position="102"/>
        <end position="111"/>
    </location>
</feature>
<dbReference type="EMBL" id="BQNB010019167">
    <property type="protein sequence ID" value="GJT82435.1"/>
    <property type="molecule type" value="Genomic_DNA"/>
</dbReference>
<gene>
    <name evidence="4" type="ORF">Tco_1056777</name>
</gene>
<evidence type="ECO:0000256" key="1">
    <source>
        <dbReference type="SAM" id="MobiDB-lite"/>
    </source>
</evidence>
<keyword evidence="4" id="KW-0808">Transferase</keyword>
<dbReference type="Pfam" id="PF03732">
    <property type="entry name" value="Retrotrans_gag"/>
    <property type="match status" value="1"/>
</dbReference>